<dbReference type="EMBL" id="NWTC01000003">
    <property type="protein sequence ID" value="PDT49357.1"/>
    <property type="molecule type" value="Genomic_DNA"/>
</dbReference>
<dbReference type="Pfam" id="PF05751">
    <property type="entry name" value="FixH"/>
    <property type="match status" value="1"/>
</dbReference>
<dbReference type="InterPro" id="IPR008620">
    <property type="entry name" value="FixH"/>
</dbReference>
<keyword evidence="1" id="KW-1133">Transmembrane helix</keyword>
<evidence type="ECO:0000313" key="3">
    <source>
        <dbReference type="Proteomes" id="UP000220353"/>
    </source>
</evidence>
<keyword evidence="1" id="KW-0472">Membrane</keyword>
<dbReference type="AlphaFoldDB" id="A0A2A6M464"/>
<sequence length="164" mass="17950">MSEHLSKQRQFTGWHMIAVMALFFGTIISVNAVMAWNASRSWSGLVVANSYVASQQFNGKVAETRAFEASGITGRLTAEPGAVRYVVTLNGEPAKHIDRVVATFKRPVEEHEDLRIELDRQGAGAFLAAEKLKRGQWIADLTAISGDAVVHRQAVRFIAPGEGK</sequence>
<organism evidence="2 3">
    <name type="scientific">Rhizobium fredii</name>
    <name type="common">Sinorhizobium fredii</name>
    <dbReference type="NCBI Taxonomy" id="380"/>
    <lineage>
        <taxon>Bacteria</taxon>
        <taxon>Pseudomonadati</taxon>
        <taxon>Pseudomonadota</taxon>
        <taxon>Alphaproteobacteria</taxon>
        <taxon>Hyphomicrobiales</taxon>
        <taxon>Rhizobiaceae</taxon>
        <taxon>Sinorhizobium/Ensifer group</taxon>
        <taxon>Sinorhizobium</taxon>
    </lineage>
</organism>
<gene>
    <name evidence="2" type="ORF">CO661_05720</name>
</gene>
<accession>A0A2A6M464</accession>
<feature type="transmembrane region" description="Helical" evidence="1">
    <location>
        <begin position="12"/>
        <end position="36"/>
    </location>
</feature>
<dbReference type="RefSeq" id="WP_037432541.1">
    <property type="nucleotide sequence ID" value="NZ_JBGCAL010000002.1"/>
</dbReference>
<evidence type="ECO:0000313" key="2">
    <source>
        <dbReference type="EMBL" id="PDT49357.1"/>
    </source>
</evidence>
<protein>
    <submittedName>
        <fullName evidence="2">Cation transporter</fullName>
    </submittedName>
</protein>
<dbReference type="Proteomes" id="UP000220353">
    <property type="component" value="Unassembled WGS sequence"/>
</dbReference>
<comment type="caution">
    <text evidence="2">The sequence shown here is derived from an EMBL/GenBank/DDBJ whole genome shotgun (WGS) entry which is preliminary data.</text>
</comment>
<dbReference type="InterPro" id="IPR018037">
    <property type="entry name" value="FixH_proteobacterial"/>
</dbReference>
<evidence type="ECO:0000256" key="1">
    <source>
        <dbReference type="SAM" id="Phobius"/>
    </source>
</evidence>
<name>A0A2A6M464_RHIFR</name>
<dbReference type="PIRSF" id="PIRSF011386">
    <property type="entry name" value="FixH"/>
    <property type="match status" value="1"/>
</dbReference>
<keyword evidence="1" id="KW-0812">Transmembrane</keyword>
<reference evidence="2 3" key="1">
    <citation type="submission" date="2017-09" db="EMBL/GenBank/DDBJ databases">
        <title>Comparative genomics of rhizobia isolated from Phaseolus vulgaris in China.</title>
        <authorList>
            <person name="Tong W."/>
        </authorList>
    </citation>
    <scope>NUCLEOTIDE SEQUENCE [LARGE SCALE GENOMIC DNA]</scope>
    <source>
        <strain evidence="2 3">PCH1</strain>
    </source>
</reference>
<proteinExistence type="predicted"/>